<dbReference type="PRINTS" id="PR00113">
    <property type="entry name" value="ALKPHPHTASE"/>
</dbReference>
<keyword evidence="4" id="KW-0862">Zinc</keyword>
<dbReference type="EC" id="3.1.3.1" evidence="1"/>
<dbReference type="InterPro" id="IPR001952">
    <property type="entry name" value="Alkaline_phosphatase"/>
</dbReference>
<dbReference type="PANTHER" id="PTHR11596:SF5">
    <property type="entry name" value="ALKALINE PHOSPHATASE"/>
    <property type="match status" value="1"/>
</dbReference>
<keyword evidence="6" id="KW-0472">Membrane</keyword>
<keyword evidence="6" id="KW-1133">Transmembrane helix</keyword>
<dbReference type="EnsemblProtists" id="EOD26058">
    <property type="protein sequence ID" value="EOD26058"/>
    <property type="gene ID" value="EMIHUDRAFT_237210"/>
</dbReference>
<organism evidence="8 9">
    <name type="scientific">Emiliania huxleyi (strain CCMP1516)</name>
    <dbReference type="NCBI Taxonomy" id="280463"/>
    <lineage>
        <taxon>Eukaryota</taxon>
        <taxon>Haptista</taxon>
        <taxon>Haptophyta</taxon>
        <taxon>Prymnesiophyceae</taxon>
        <taxon>Isochrysidales</taxon>
        <taxon>Noelaerhabdaceae</taxon>
        <taxon>Emiliania</taxon>
    </lineage>
</organism>
<feature type="binding site" evidence="4">
    <location>
        <position position="174"/>
    </location>
    <ligand>
        <name>Mg(2+)</name>
        <dbReference type="ChEBI" id="CHEBI:18420"/>
    </ligand>
</feature>
<feature type="binding site" evidence="4">
    <location>
        <position position="479"/>
    </location>
    <ligand>
        <name>Zn(2+)</name>
        <dbReference type="ChEBI" id="CHEBI:29105"/>
        <label>2</label>
    </ligand>
</feature>
<evidence type="ECO:0000256" key="2">
    <source>
        <dbReference type="ARBA" id="ARBA00022553"/>
    </source>
</evidence>
<feature type="binding site" evidence="4">
    <location>
        <position position="70"/>
    </location>
    <ligand>
        <name>Zn(2+)</name>
        <dbReference type="ChEBI" id="CHEBI:29105"/>
        <label>2</label>
    </ligand>
</feature>
<comment type="cofactor">
    <cofactor evidence="4">
        <name>Mg(2+)</name>
        <dbReference type="ChEBI" id="CHEBI:18420"/>
    </cofactor>
    <text evidence="4">Binds 1 Mg(2+) ion.</text>
</comment>
<dbReference type="HOGENOM" id="CLU_008539_4_1_1"/>
<dbReference type="RefSeq" id="XP_005778487.1">
    <property type="nucleotide sequence ID" value="XM_005778430.1"/>
</dbReference>
<dbReference type="OMA" id="EYDYDRT"/>
<feature type="binding site" evidence="4">
    <location>
        <position position="483"/>
    </location>
    <ligand>
        <name>Zn(2+)</name>
        <dbReference type="ChEBI" id="CHEBI:29105"/>
        <label>2</label>
    </ligand>
</feature>
<dbReference type="GeneID" id="17271603"/>
<keyword evidence="4" id="KW-0479">Metal-binding</keyword>
<dbReference type="Proteomes" id="UP000013827">
    <property type="component" value="Unassembled WGS sequence"/>
</dbReference>
<dbReference type="AlphaFoldDB" id="A0A0D3JRC3"/>
<dbReference type="STRING" id="2903.R1CST6"/>
<dbReference type="InterPro" id="IPR017850">
    <property type="entry name" value="Alkaline_phosphatase_core_sf"/>
</dbReference>
<feature type="binding site" evidence="4">
    <location>
        <position position="520"/>
    </location>
    <ligand>
        <name>Zn(2+)</name>
        <dbReference type="ChEBI" id="CHEBI:29105"/>
        <label>2</label>
    </ligand>
</feature>
<reference evidence="8" key="2">
    <citation type="submission" date="2024-10" db="UniProtKB">
        <authorList>
            <consortium name="EnsemblProtists"/>
        </authorList>
    </citation>
    <scope>IDENTIFICATION</scope>
</reference>
<proteinExistence type="inferred from homology"/>
<dbReference type="EnsemblProtists" id="EOD33705">
    <property type="protein sequence ID" value="EOD33705"/>
    <property type="gene ID" value="EMIHUDRAFT_229451"/>
</dbReference>
<evidence type="ECO:0000256" key="7">
    <source>
        <dbReference type="SAM" id="SignalP"/>
    </source>
</evidence>
<reference evidence="9" key="1">
    <citation type="journal article" date="2013" name="Nature">
        <title>Pan genome of the phytoplankton Emiliania underpins its global distribution.</title>
        <authorList>
            <person name="Read B.A."/>
            <person name="Kegel J."/>
            <person name="Klute M.J."/>
            <person name="Kuo A."/>
            <person name="Lefebvre S.C."/>
            <person name="Maumus F."/>
            <person name="Mayer C."/>
            <person name="Miller J."/>
            <person name="Monier A."/>
            <person name="Salamov A."/>
            <person name="Young J."/>
            <person name="Aguilar M."/>
            <person name="Claverie J.M."/>
            <person name="Frickenhaus S."/>
            <person name="Gonzalez K."/>
            <person name="Herman E.K."/>
            <person name="Lin Y.C."/>
            <person name="Napier J."/>
            <person name="Ogata H."/>
            <person name="Sarno A.F."/>
            <person name="Shmutz J."/>
            <person name="Schroeder D."/>
            <person name="de Vargas C."/>
            <person name="Verret F."/>
            <person name="von Dassow P."/>
            <person name="Valentin K."/>
            <person name="Van de Peer Y."/>
            <person name="Wheeler G."/>
            <person name="Dacks J.B."/>
            <person name="Delwiche C.F."/>
            <person name="Dyhrman S.T."/>
            <person name="Glockner G."/>
            <person name="John U."/>
            <person name="Richards T."/>
            <person name="Worden A.Z."/>
            <person name="Zhang X."/>
            <person name="Grigoriev I.V."/>
            <person name="Allen A.E."/>
            <person name="Bidle K."/>
            <person name="Borodovsky M."/>
            <person name="Bowler C."/>
            <person name="Brownlee C."/>
            <person name="Cock J.M."/>
            <person name="Elias M."/>
            <person name="Gladyshev V.N."/>
            <person name="Groth M."/>
            <person name="Guda C."/>
            <person name="Hadaegh A."/>
            <person name="Iglesias-Rodriguez M.D."/>
            <person name="Jenkins J."/>
            <person name="Jones B.M."/>
            <person name="Lawson T."/>
            <person name="Leese F."/>
            <person name="Lindquist E."/>
            <person name="Lobanov A."/>
            <person name="Lomsadze A."/>
            <person name="Malik S.B."/>
            <person name="Marsh M.E."/>
            <person name="Mackinder L."/>
            <person name="Mock T."/>
            <person name="Mueller-Roeber B."/>
            <person name="Pagarete A."/>
            <person name="Parker M."/>
            <person name="Probert I."/>
            <person name="Quesneville H."/>
            <person name="Raines C."/>
            <person name="Rensing S.A."/>
            <person name="Riano-Pachon D.M."/>
            <person name="Richier S."/>
            <person name="Rokitta S."/>
            <person name="Shiraiwa Y."/>
            <person name="Soanes D.M."/>
            <person name="van der Giezen M."/>
            <person name="Wahlund T.M."/>
            <person name="Williams B."/>
            <person name="Wilson W."/>
            <person name="Wolfe G."/>
            <person name="Wurch L.L."/>
        </authorList>
    </citation>
    <scope>NUCLEOTIDE SEQUENCE</scope>
</reference>
<evidence type="ECO:0000313" key="9">
    <source>
        <dbReference type="Proteomes" id="UP000013827"/>
    </source>
</evidence>
<feature type="active site" description="Phosphoserine intermediate" evidence="3">
    <location>
        <position position="120"/>
    </location>
</feature>
<dbReference type="PaxDb" id="2903-EOD26058"/>
<evidence type="ECO:0000256" key="6">
    <source>
        <dbReference type="SAM" id="Phobius"/>
    </source>
</evidence>
<feature type="binding site" evidence="4">
    <location>
        <position position="521"/>
    </location>
    <ligand>
        <name>Zn(2+)</name>
        <dbReference type="ChEBI" id="CHEBI:29105"/>
        <label>2</label>
    </ligand>
</feature>
<feature type="signal peptide" evidence="7">
    <location>
        <begin position="1"/>
        <end position="33"/>
    </location>
</feature>
<comment type="cofactor">
    <cofactor evidence="4">
        <name>Zn(2+)</name>
        <dbReference type="ChEBI" id="CHEBI:29105"/>
    </cofactor>
    <text evidence="4">Binds 2 Zn(2+) ions.</text>
</comment>
<dbReference type="eggNOG" id="KOG4126">
    <property type="taxonomic scope" value="Eukaryota"/>
</dbReference>
<feature type="transmembrane region" description="Helical" evidence="6">
    <location>
        <begin position="665"/>
        <end position="683"/>
    </location>
</feature>
<dbReference type="Gene3D" id="3.40.720.10">
    <property type="entry name" value="Alkaline Phosphatase, subunit A"/>
    <property type="match status" value="2"/>
</dbReference>
<dbReference type="KEGG" id="ehx:EMIHUDRAFT_237210"/>
<keyword evidence="6" id="KW-0812">Transmembrane</keyword>
<protein>
    <recommendedName>
        <fullName evidence="1">alkaline phosphatase</fullName>
        <ecNumber evidence="1">3.1.3.1</ecNumber>
    </recommendedName>
</protein>
<feature type="binding site" evidence="4">
    <location>
        <position position="613"/>
    </location>
    <ligand>
        <name>Zn(2+)</name>
        <dbReference type="ChEBI" id="CHEBI:29105"/>
        <label>2</label>
    </ligand>
</feature>
<keyword evidence="4" id="KW-0460">Magnesium</keyword>
<dbReference type="KEGG" id="ehx:EMIHUDRAFT_229451"/>
<evidence type="ECO:0000256" key="1">
    <source>
        <dbReference type="ARBA" id="ARBA00012647"/>
    </source>
</evidence>
<keyword evidence="9" id="KW-1185">Reference proteome</keyword>
<comment type="similarity">
    <text evidence="5">Belongs to the alkaline phosphatase family.</text>
</comment>
<sequence length="744" mass="77196">MPFVVACAYAFSGLPAQGFSALVLASLVALGSAAAPAAGSAEQARAQLASRIAETRRSKQAKRVVLFIGDGMGLGTQYATRIWEGQQEGSLGEEHVSVLDRAPHVGVTKTYTLNAQTADSAASATAFMSGAKTINGVINTKPSLGRGECNAPLVFITSELGYRNGIVSTARVTHATPAAAYAVSADRNWEASVPIADCPQKDIGQQLADAMLGGQIDVAMGGGMRSFLPACQARAYAAGISVSTGAETPAGRVVIVHDFEGARVACAVLREASPPSPAALRADGFVRYFTYSDYVGSLRVSGSLEITARPSGERVLSFALRGVDPLCSGGAGPNRSNSCGVHVHEGESCGADAGGHLYDRAALREDPWAGVAYTATACSGKSGSRTDGEDLTARLRSAGVEIADSRAGFDALRGAAVRREGRVLAGFSEENGGSHMVYEARADRNASVAPSLAEMTAEAIRRLSVHDRFFLQVEGGRIDHALHANQLQRAAIETAAFEKAVQVALDSLSLDDSLIIATADHSHGLMFTGYCARGSPIDGLCYRIDASGIAAAEGPPKPAPVPEVDADGYNITVATFATGRRLREEEPRSAASIAAQGPDFLSPAVFKASSERHSGEDVITYAWGAQAHLVGGTFEQHVLHHLMLHAMSAGGEDDRIEQRRGGVPWVPIAAACSAILAAFLLACRRCCCRRGRAGQGIQLMDQPEASHVDPTSSAYAARYGGGAFGSGAAGAPKALAEGGRATGV</sequence>
<dbReference type="SUPFAM" id="SSF53649">
    <property type="entry name" value="Alkaline phosphatase-like"/>
    <property type="match status" value="2"/>
</dbReference>
<dbReference type="RefSeq" id="XP_005786134.1">
    <property type="nucleotide sequence ID" value="XM_005786077.1"/>
</dbReference>
<dbReference type="Pfam" id="PF00245">
    <property type="entry name" value="Alk_phosphatase"/>
    <property type="match status" value="2"/>
</dbReference>
<feature type="binding site" evidence="4">
    <location>
        <position position="176"/>
    </location>
    <ligand>
        <name>Mg(2+)</name>
        <dbReference type="ChEBI" id="CHEBI:18420"/>
    </ligand>
</feature>
<feature type="chain" id="PRO_5044053601" description="alkaline phosphatase" evidence="7">
    <location>
        <begin position="34"/>
        <end position="744"/>
    </location>
</feature>
<feature type="binding site" evidence="4">
    <location>
        <position position="474"/>
    </location>
    <ligand>
        <name>Mg(2+)</name>
        <dbReference type="ChEBI" id="CHEBI:18420"/>
    </ligand>
</feature>
<evidence type="ECO:0000256" key="5">
    <source>
        <dbReference type="RuleBase" id="RU003946"/>
    </source>
</evidence>
<dbReference type="GeneID" id="17278976"/>
<dbReference type="GO" id="GO:0046872">
    <property type="term" value="F:metal ion binding"/>
    <property type="evidence" value="ECO:0007669"/>
    <property type="project" value="UniProtKB-KW"/>
</dbReference>
<keyword evidence="7" id="KW-0732">Signal</keyword>
<accession>A0A0D3JRC3</accession>
<dbReference type="GO" id="GO:0004035">
    <property type="term" value="F:alkaline phosphatase activity"/>
    <property type="evidence" value="ECO:0007669"/>
    <property type="project" value="UniProtKB-EC"/>
</dbReference>
<evidence type="ECO:0000256" key="3">
    <source>
        <dbReference type="PIRSR" id="PIRSR601952-1"/>
    </source>
</evidence>
<dbReference type="PANTHER" id="PTHR11596">
    <property type="entry name" value="ALKALINE PHOSPHATASE"/>
    <property type="match status" value="1"/>
</dbReference>
<keyword evidence="2" id="KW-0597">Phosphoprotein</keyword>
<feature type="binding site" evidence="4">
    <location>
        <position position="70"/>
    </location>
    <ligand>
        <name>Mg(2+)</name>
        <dbReference type="ChEBI" id="CHEBI:18420"/>
    </ligand>
</feature>
<dbReference type="SMART" id="SM00098">
    <property type="entry name" value="alkPPc"/>
    <property type="match status" value="1"/>
</dbReference>
<name>A0A0D3JRC3_EMIH1</name>
<evidence type="ECO:0000313" key="8">
    <source>
        <dbReference type="EnsemblProtists" id="EOD26058"/>
    </source>
</evidence>
<evidence type="ECO:0000256" key="4">
    <source>
        <dbReference type="PIRSR" id="PIRSR601952-2"/>
    </source>
</evidence>